<evidence type="ECO:0000256" key="2">
    <source>
        <dbReference type="ARBA" id="ARBA00004651"/>
    </source>
</evidence>
<evidence type="ECO:0000256" key="9">
    <source>
        <dbReference type="SAM" id="Phobius"/>
    </source>
</evidence>
<dbReference type="GO" id="GO:0043190">
    <property type="term" value="C:ATP-binding cassette (ABC) transporter complex"/>
    <property type="evidence" value="ECO:0007669"/>
    <property type="project" value="InterPro"/>
</dbReference>
<comment type="subunit">
    <text evidence="8">Component of the lipopolysaccharide transport and assembly complex. The LptBFG transporter is composed of two ATP-binding proteins (LptB) and two transmembrane proteins (LptF and LptG).</text>
</comment>
<accession>A0A0M6W9G9</accession>
<evidence type="ECO:0000256" key="8">
    <source>
        <dbReference type="ARBA" id="ARBA00026081"/>
    </source>
</evidence>
<dbReference type="AlphaFoldDB" id="A0A0M6W9G9"/>
<evidence type="ECO:0000256" key="5">
    <source>
        <dbReference type="ARBA" id="ARBA00022692"/>
    </source>
</evidence>
<feature type="transmembrane region" description="Helical" evidence="9">
    <location>
        <begin position="330"/>
        <end position="355"/>
    </location>
</feature>
<dbReference type="Proteomes" id="UP000242301">
    <property type="component" value="Unassembled WGS sequence"/>
</dbReference>
<comment type="similarity">
    <text evidence="3">Belongs to the LptF/LptG family.</text>
</comment>
<keyword evidence="11" id="KW-1185">Reference proteome</keyword>
<feature type="transmembrane region" description="Helical" evidence="9">
    <location>
        <begin position="12"/>
        <end position="34"/>
    </location>
</feature>
<evidence type="ECO:0000256" key="4">
    <source>
        <dbReference type="ARBA" id="ARBA00022475"/>
    </source>
</evidence>
<keyword evidence="7 9" id="KW-0472">Membrane</keyword>
<dbReference type="GO" id="GO:0015920">
    <property type="term" value="P:lipopolysaccharide transport"/>
    <property type="evidence" value="ECO:0007669"/>
    <property type="project" value="TreeGrafter"/>
</dbReference>
<evidence type="ECO:0000256" key="3">
    <source>
        <dbReference type="ARBA" id="ARBA00007725"/>
    </source>
</evidence>
<comment type="function">
    <text evidence="1">Part of the ABC transporter complex LptBFG involved in the translocation of lipopolysaccharide (LPS) from the inner membrane to the outer membrane.</text>
</comment>
<organism evidence="10 11">
    <name type="scientific">Candidatus Providencia siddallii</name>
    <dbReference type="NCBI Taxonomy" id="1715285"/>
    <lineage>
        <taxon>Bacteria</taxon>
        <taxon>Pseudomonadati</taxon>
        <taxon>Pseudomonadota</taxon>
        <taxon>Gammaproteobacteria</taxon>
        <taxon>Enterobacterales</taxon>
        <taxon>Morganellaceae</taxon>
        <taxon>Providencia</taxon>
    </lineage>
</organism>
<evidence type="ECO:0000313" key="11">
    <source>
        <dbReference type="Proteomes" id="UP000242301"/>
    </source>
</evidence>
<dbReference type="InterPro" id="IPR005495">
    <property type="entry name" value="LptG/LptF_permease"/>
</dbReference>
<evidence type="ECO:0000256" key="6">
    <source>
        <dbReference type="ARBA" id="ARBA00022989"/>
    </source>
</evidence>
<dbReference type="PANTHER" id="PTHR33529:SF2">
    <property type="entry name" value="LIPOPOLYSACCHARIDE EXPORT SYSTEM PERMEASE PROTEIN LPTG"/>
    <property type="match status" value="1"/>
</dbReference>
<reference evidence="11" key="1">
    <citation type="submission" date="2015-05" db="EMBL/GenBank/DDBJ databases">
        <authorList>
            <person name="Manzano-Marin A."/>
        </authorList>
    </citation>
    <scope>NUCLEOTIDE SEQUENCE [LARGE SCALE GENOMIC DNA]</scope>
    <source>
        <strain evidence="11">officinalis</strain>
    </source>
</reference>
<feature type="transmembrane region" description="Helical" evidence="9">
    <location>
        <begin position="96"/>
        <end position="118"/>
    </location>
</feature>
<evidence type="ECO:0000256" key="7">
    <source>
        <dbReference type="ARBA" id="ARBA00023136"/>
    </source>
</evidence>
<protein>
    <submittedName>
        <fullName evidence="10">Lipopolysaccharide export system permease protein LptG</fullName>
    </submittedName>
</protein>
<sequence>MFCILDKYIGKIIFISIIRVLFLLISLAGIIKFIEQLRKIGEGNYILFDAGYFTLLTIPKDMIFFFPIAVMIGSLIGLGSLASYSELIVMQSSGFTRLKIVLSVLKIVVLLIIIFMFLSEWVAPIGEQIAKKYRAEKILGNSLIVTDAGLWLKDSYNFVHIQNMNNSMSIKNISIYCFNKQKKLVSIIFADSANYDIRKRFWLLTKVNKINIINEKKIIYLTSKLINWKTSLTPEKLSIVLLNADSLSIRGLYQYINYLKENNQIVRVYELSMWKKIFIPFSVIVMTLSSISFIFGPLRTVSTGVRIIFGILCGFLFYILNQLISKWSLIYLIPSVIAAILPSLLFLVFSLVFIIKKK</sequence>
<keyword evidence="4" id="KW-1003">Cell membrane</keyword>
<dbReference type="NCBIfam" id="TIGR04408">
    <property type="entry name" value="LptG_lptG"/>
    <property type="match status" value="1"/>
</dbReference>
<evidence type="ECO:0000256" key="1">
    <source>
        <dbReference type="ARBA" id="ARBA00002265"/>
    </source>
</evidence>
<dbReference type="InterPro" id="IPR030923">
    <property type="entry name" value="LptG"/>
</dbReference>
<feature type="transmembrane region" description="Helical" evidence="9">
    <location>
        <begin position="307"/>
        <end position="324"/>
    </location>
</feature>
<keyword evidence="5 9" id="KW-0812">Transmembrane</keyword>
<dbReference type="EMBL" id="CVRF01000003">
    <property type="protein sequence ID" value="CRK86042.1"/>
    <property type="molecule type" value="Genomic_DNA"/>
</dbReference>
<proteinExistence type="inferred from homology"/>
<dbReference type="Pfam" id="PF03739">
    <property type="entry name" value="LptF_LptG"/>
    <property type="match status" value="1"/>
</dbReference>
<feature type="transmembrane region" description="Helical" evidence="9">
    <location>
        <begin position="62"/>
        <end position="84"/>
    </location>
</feature>
<dbReference type="STRING" id="1715285.SOFFGTOCOR_0645"/>
<dbReference type="GO" id="GO:0055085">
    <property type="term" value="P:transmembrane transport"/>
    <property type="evidence" value="ECO:0007669"/>
    <property type="project" value="InterPro"/>
</dbReference>
<evidence type="ECO:0000313" key="10">
    <source>
        <dbReference type="EMBL" id="CRK86042.1"/>
    </source>
</evidence>
<name>A0A0M6W9G9_9GAMM</name>
<feature type="transmembrane region" description="Helical" evidence="9">
    <location>
        <begin position="277"/>
        <end position="295"/>
    </location>
</feature>
<comment type="subcellular location">
    <subcellularLocation>
        <location evidence="2">Cell membrane</location>
        <topology evidence="2">Multi-pass membrane protein</topology>
    </subcellularLocation>
</comment>
<keyword evidence="6 9" id="KW-1133">Transmembrane helix</keyword>
<gene>
    <name evidence="10" type="primary">lptG</name>
    <name evidence="10" type="ORF">SOFFGTOCOR_0645</name>
</gene>
<dbReference type="PANTHER" id="PTHR33529">
    <property type="entry name" value="SLR0882 PROTEIN-RELATED"/>
    <property type="match status" value="1"/>
</dbReference>